<accession>A0A9D1PXX5</accession>
<dbReference type="GO" id="GO:1990112">
    <property type="term" value="C:RQC complex"/>
    <property type="evidence" value="ECO:0007669"/>
    <property type="project" value="TreeGrafter"/>
</dbReference>
<evidence type="ECO:0000313" key="2">
    <source>
        <dbReference type="EMBL" id="HIW01091.1"/>
    </source>
</evidence>
<dbReference type="PANTHER" id="PTHR15239:SF6">
    <property type="entry name" value="RIBOSOME QUALITY CONTROL COMPLEX SUBUNIT NEMF"/>
    <property type="match status" value="1"/>
</dbReference>
<dbReference type="Pfam" id="PF05833">
    <property type="entry name" value="NFACT_N"/>
    <property type="match status" value="1"/>
</dbReference>
<dbReference type="Gene3D" id="2.30.310.10">
    <property type="entry name" value="ibrinogen binding protein from staphylococcus aureus domain"/>
    <property type="match status" value="1"/>
</dbReference>
<gene>
    <name evidence="2" type="ORF">H9894_07885</name>
</gene>
<reference evidence="2" key="2">
    <citation type="submission" date="2021-04" db="EMBL/GenBank/DDBJ databases">
        <authorList>
            <person name="Gilroy R."/>
        </authorList>
    </citation>
    <scope>NUCLEOTIDE SEQUENCE</scope>
    <source>
        <strain evidence="2">ChiHecec2B26-446</strain>
    </source>
</reference>
<dbReference type="AlphaFoldDB" id="A0A9D1PXX5"/>
<reference evidence="2" key="1">
    <citation type="journal article" date="2021" name="PeerJ">
        <title>Extensive microbial diversity within the chicken gut microbiome revealed by metagenomics and culture.</title>
        <authorList>
            <person name="Gilroy R."/>
            <person name="Ravi A."/>
            <person name="Getino M."/>
            <person name="Pursley I."/>
            <person name="Horton D.L."/>
            <person name="Alikhan N.F."/>
            <person name="Baker D."/>
            <person name="Gharbi K."/>
            <person name="Hall N."/>
            <person name="Watson M."/>
            <person name="Adriaenssens E.M."/>
            <person name="Foster-Nyarko E."/>
            <person name="Jarju S."/>
            <person name="Secka A."/>
            <person name="Antonio M."/>
            <person name="Oren A."/>
            <person name="Chaudhuri R.R."/>
            <person name="La Ragione R."/>
            <person name="Hildebrand F."/>
            <person name="Pallen M.J."/>
        </authorList>
    </citation>
    <scope>NUCLEOTIDE SEQUENCE</scope>
    <source>
        <strain evidence="2">ChiHecec2B26-446</strain>
    </source>
</reference>
<protein>
    <submittedName>
        <fullName evidence="2">DUF814 domain-containing protein</fullName>
    </submittedName>
</protein>
<feature type="domain" description="NFACT RNA-binding" evidence="1">
    <location>
        <begin position="441"/>
        <end position="512"/>
    </location>
</feature>
<evidence type="ECO:0000313" key="3">
    <source>
        <dbReference type="Proteomes" id="UP000886752"/>
    </source>
</evidence>
<evidence type="ECO:0000259" key="1">
    <source>
        <dbReference type="Pfam" id="PF05670"/>
    </source>
</evidence>
<organism evidence="2 3">
    <name type="scientific">Candidatus Desulfovibrio intestinipullorum</name>
    <dbReference type="NCBI Taxonomy" id="2838536"/>
    <lineage>
        <taxon>Bacteria</taxon>
        <taxon>Pseudomonadati</taxon>
        <taxon>Thermodesulfobacteriota</taxon>
        <taxon>Desulfovibrionia</taxon>
        <taxon>Desulfovibrionales</taxon>
        <taxon>Desulfovibrionaceae</taxon>
        <taxon>Desulfovibrio</taxon>
    </lineage>
</organism>
<dbReference type="GO" id="GO:0072344">
    <property type="term" value="P:rescue of stalled ribosome"/>
    <property type="evidence" value="ECO:0007669"/>
    <property type="project" value="TreeGrafter"/>
</dbReference>
<dbReference type="EMBL" id="DXHV01000073">
    <property type="protein sequence ID" value="HIW01091.1"/>
    <property type="molecule type" value="Genomic_DNA"/>
</dbReference>
<proteinExistence type="predicted"/>
<dbReference type="PANTHER" id="PTHR15239">
    <property type="entry name" value="NUCLEAR EXPORT MEDIATOR FACTOR NEMF"/>
    <property type="match status" value="1"/>
</dbReference>
<dbReference type="Pfam" id="PF05670">
    <property type="entry name" value="NFACT-R_1"/>
    <property type="match status" value="1"/>
</dbReference>
<dbReference type="InterPro" id="IPR051608">
    <property type="entry name" value="RQC_Subunit_NEMF"/>
</dbReference>
<dbReference type="GO" id="GO:0000049">
    <property type="term" value="F:tRNA binding"/>
    <property type="evidence" value="ECO:0007669"/>
    <property type="project" value="TreeGrafter"/>
</dbReference>
<sequence>MDAHLFRRFAQAAIPLLTGARLARIQEPSRDIYTFNLDLFSRTSSLGRKVQLVLKCGRKDPFLFLTTSRLSANQAPSAAVMRLRKYAGGHSIRHIVARWQERELWLLMSGSMPALVRDRDGTETAETKAVQEGFAAAGTRGAADTALPSGDEDTRLVWLVLRLKEGPQLVLAGPNEGPQPEDVVWPSLQELPEALENWRSWPVLSPALRRTIARLSLEDAAALLVDLETGTGDLFCYMKDPEREGEPPVMARISPWPLPGVTDLREEIREDILPAFMQAGADLVLQAAARQQAKRAAEPWIRKERKLEERLELQQDDVARLTRMCSRREQGLLLQANLWQLQGSQRCPSVQVLNAAGESVELRLDARYTIRENMERFFHTARRGERGLARVAERTRALEEELRAVRAQKEACLLGGPVPEPARSGQQPSQEPVPNLPATVQLFVSSDGFVLLRGRNARGNQDARRIASPHDIWVHAEGGPGSHVIIRRSHGAQSVPERTLDEAGCLAACRSWLRDEPSARLTYCEIRHVRPLRGAAPGTMRMDKVLFTRKVAVDSSLETRLARAAERS</sequence>
<comment type="caution">
    <text evidence="2">The sequence shown here is derived from an EMBL/GenBank/DDBJ whole genome shotgun (WGS) entry which is preliminary data.</text>
</comment>
<dbReference type="InterPro" id="IPR008532">
    <property type="entry name" value="NFACT_RNA-bd"/>
</dbReference>
<dbReference type="GO" id="GO:0043023">
    <property type="term" value="F:ribosomal large subunit binding"/>
    <property type="evidence" value="ECO:0007669"/>
    <property type="project" value="TreeGrafter"/>
</dbReference>
<name>A0A9D1PXX5_9BACT</name>
<dbReference type="Proteomes" id="UP000886752">
    <property type="component" value="Unassembled WGS sequence"/>
</dbReference>